<evidence type="ECO:0000313" key="2">
    <source>
        <dbReference type="EMBL" id="CAE2273973.1"/>
    </source>
</evidence>
<sequence>MFKMSSNHTPAPPFLSLALSVALAPIPPPDFGRRRRVNPPGNTHLVGSQQQSLPRMTRQLHPSTPSLFFRAAHSRFTTRRLSELRCPPALRTEGRDQRNPARRSSTRLPRSSRSVRWGALRSAVAIPPGTPRNSDGRWARLSFRYARSGRGPTHRAPVDALSVEVAVAGAERAGGGAAAVGGKVVEDENFATGGGGRVGRKRDGAPVGAGVEGVRVGPELG</sequence>
<protein>
    <submittedName>
        <fullName evidence="2">Uncharacterized protein</fullName>
    </submittedName>
</protein>
<gene>
    <name evidence="2" type="ORF">OAUR00152_LOCUS33732</name>
</gene>
<feature type="region of interest" description="Disordered" evidence="1">
    <location>
        <begin position="191"/>
        <end position="221"/>
    </location>
</feature>
<evidence type="ECO:0000256" key="1">
    <source>
        <dbReference type="SAM" id="MobiDB-lite"/>
    </source>
</evidence>
<organism evidence="2">
    <name type="scientific">Odontella aurita</name>
    <dbReference type="NCBI Taxonomy" id="265563"/>
    <lineage>
        <taxon>Eukaryota</taxon>
        <taxon>Sar</taxon>
        <taxon>Stramenopiles</taxon>
        <taxon>Ochrophyta</taxon>
        <taxon>Bacillariophyta</taxon>
        <taxon>Mediophyceae</taxon>
        <taxon>Biddulphiophycidae</taxon>
        <taxon>Eupodiscales</taxon>
        <taxon>Odontellaceae</taxon>
        <taxon>Odontella</taxon>
    </lineage>
</organism>
<proteinExistence type="predicted"/>
<feature type="compositionally biased region" description="Polar residues" evidence="1">
    <location>
        <begin position="45"/>
        <end position="57"/>
    </location>
</feature>
<dbReference type="AlphaFoldDB" id="A0A7S4JTR2"/>
<feature type="region of interest" description="Disordered" evidence="1">
    <location>
        <begin position="85"/>
        <end position="114"/>
    </location>
</feature>
<dbReference type="EMBL" id="HBKQ01048824">
    <property type="protein sequence ID" value="CAE2273973.1"/>
    <property type="molecule type" value="Transcribed_RNA"/>
</dbReference>
<name>A0A7S4JTR2_9STRA</name>
<feature type="region of interest" description="Disordered" evidence="1">
    <location>
        <begin position="30"/>
        <end position="57"/>
    </location>
</feature>
<reference evidence="2" key="1">
    <citation type="submission" date="2021-01" db="EMBL/GenBank/DDBJ databases">
        <authorList>
            <person name="Corre E."/>
            <person name="Pelletier E."/>
            <person name="Niang G."/>
            <person name="Scheremetjew M."/>
            <person name="Finn R."/>
            <person name="Kale V."/>
            <person name="Holt S."/>
            <person name="Cochrane G."/>
            <person name="Meng A."/>
            <person name="Brown T."/>
            <person name="Cohen L."/>
        </authorList>
    </citation>
    <scope>NUCLEOTIDE SEQUENCE</scope>
    <source>
        <strain evidence="2">Isolate 1302-5</strain>
    </source>
</reference>
<accession>A0A7S4JTR2</accession>